<gene>
    <name evidence="3" type="ORF">OSJNBa0030C08.35</name>
    <name evidence="2" type="ORF">P0496E03.8</name>
</gene>
<dbReference type="AlphaFoldDB" id="Q6K1X8"/>
<feature type="signal peptide" evidence="1">
    <location>
        <begin position="1"/>
        <end position="20"/>
    </location>
</feature>
<protein>
    <submittedName>
        <fullName evidence="3">Uncharacterized protein</fullName>
    </submittedName>
</protein>
<evidence type="ECO:0000313" key="3">
    <source>
        <dbReference type="EMBL" id="BAD20153.1"/>
    </source>
</evidence>
<evidence type="ECO:0000313" key="4">
    <source>
        <dbReference type="Proteomes" id="UP000000763"/>
    </source>
</evidence>
<evidence type="ECO:0000256" key="1">
    <source>
        <dbReference type="SAM" id="SignalP"/>
    </source>
</evidence>
<dbReference type="EMBL" id="AP004881">
    <property type="protein sequence ID" value="BAD19593.1"/>
    <property type="molecule type" value="Genomic_DNA"/>
</dbReference>
<dbReference type="Proteomes" id="UP000000763">
    <property type="component" value="Chromosome 2"/>
</dbReference>
<accession>Q6K1X8</accession>
<proteinExistence type="predicted"/>
<sequence>MGLFGTALARTLSLLELELSQTVLAPTKLGVELGGALHTKQALCWQRASESVAVVDGDGESQCACLPGATGGFRARLESASYSIRSHDPLFSLSLSLSTRHDSKCTSTSIISFRFALAWWKISMQHEWENRPGVSLILTSAPVASALIKCASYDRDGDFASGG</sequence>
<dbReference type="EMBL" id="AP006438">
    <property type="protein sequence ID" value="BAD20153.1"/>
    <property type="molecule type" value="Genomic_DNA"/>
</dbReference>
<name>Q6K1X8_ORYSJ</name>
<reference evidence="3" key="2">
    <citation type="submission" date="2003-05" db="EMBL/GenBank/DDBJ databases">
        <title>Oryza sativa nipponbare(GA3) genomic DNA, chromosome 2, BAC clone:OSJNBa0030C08.</title>
        <authorList>
            <person name="Sasaki T."/>
            <person name="Matsumoto T."/>
            <person name="Katayose Y."/>
        </authorList>
    </citation>
    <scope>NUCLEOTIDE SEQUENCE</scope>
</reference>
<reference evidence="4" key="4">
    <citation type="journal article" date="2008" name="Nucleic Acids Res.">
        <title>The rice annotation project database (RAP-DB): 2008 update.</title>
        <authorList>
            <consortium name="The rice annotation project (RAP)"/>
        </authorList>
    </citation>
    <scope>GENOME REANNOTATION</scope>
    <source>
        <strain evidence="4">cv. Nipponbare</strain>
    </source>
</reference>
<keyword evidence="1" id="KW-0732">Signal</keyword>
<evidence type="ECO:0000313" key="2">
    <source>
        <dbReference type="EMBL" id="BAD19593.1"/>
    </source>
</evidence>
<reference evidence="2" key="1">
    <citation type="submission" date="2002-03" db="EMBL/GenBank/DDBJ databases">
        <title>Oryza sativa nipponbare(GA3) genomic DNA, chromosome 2, PAC clone:P0496E03.</title>
        <authorList>
            <person name="Sasaki T."/>
            <person name="Matsumoto T."/>
            <person name="Yamamoto K."/>
        </authorList>
    </citation>
    <scope>NUCLEOTIDE SEQUENCE</scope>
</reference>
<organism evidence="3 4">
    <name type="scientific">Oryza sativa subsp. japonica</name>
    <name type="common">Rice</name>
    <dbReference type="NCBI Taxonomy" id="39947"/>
    <lineage>
        <taxon>Eukaryota</taxon>
        <taxon>Viridiplantae</taxon>
        <taxon>Streptophyta</taxon>
        <taxon>Embryophyta</taxon>
        <taxon>Tracheophyta</taxon>
        <taxon>Spermatophyta</taxon>
        <taxon>Magnoliopsida</taxon>
        <taxon>Liliopsida</taxon>
        <taxon>Poales</taxon>
        <taxon>Poaceae</taxon>
        <taxon>BOP clade</taxon>
        <taxon>Oryzoideae</taxon>
        <taxon>Oryzeae</taxon>
        <taxon>Oryzinae</taxon>
        <taxon>Oryza</taxon>
        <taxon>Oryza sativa</taxon>
    </lineage>
</organism>
<feature type="chain" id="PRO_5010142156" evidence="1">
    <location>
        <begin position="21"/>
        <end position="163"/>
    </location>
</feature>
<reference evidence="4" key="3">
    <citation type="journal article" date="2005" name="Nature">
        <title>The map-based sequence of the rice genome.</title>
        <authorList>
            <consortium name="International rice genome sequencing project (IRGSP)"/>
            <person name="Matsumoto T."/>
            <person name="Wu J."/>
            <person name="Kanamori H."/>
            <person name="Katayose Y."/>
            <person name="Fujisawa M."/>
            <person name="Namiki N."/>
            <person name="Mizuno H."/>
            <person name="Yamamoto K."/>
            <person name="Antonio B.A."/>
            <person name="Baba T."/>
            <person name="Sakata K."/>
            <person name="Nagamura Y."/>
            <person name="Aoki H."/>
            <person name="Arikawa K."/>
            <person name="Arita K."/>
            <person name="Bito T."/>
            <person name="Chiden Y."/>
            <person name="Fujitsuka N."/>
            <person name="Fukunaka R."/>
            <person name="Hamada M."/>
            <person name="Harada C."/>
            <person name="Hayashi A."/>
            <person name="Hijishita S."/>
            <person name="Honda M."/>
            <person name="Hosokawa S."/>
            <person name="Ichikawa Y."/>
            <person name="Idonuma A."/>
            <person name="Iijima M."/>
            <person name="Ikeda M."/>
            <person name="Ikeno M."/>
            <person name="Ito K."/>
            <person name="Ito S."/>
            <person name="Ito T."/>
            <person name="Ito Y."/>
            <person name="Ito Y."/>
            <person name="Iwabuchi A."/>
            <person name="Kamiya K."/>
            <person name="Karasawa W."/>
            <person name="Kurita K."/>
            <person name="Katagiri S."/>
            <person name="Kikuta A."/>
            <person name="Kobayashi H."/>
            <person name="Kobayashi N."/>
            <person name="Machita K."/>
            <person name="Maehara T."/>
            <person name="Masukawa M."/>
            <person name="Mizubayashi T."/>
            <person name="Mukai Y."/>
            <person name="Nagasaki H."/>
            <person name="Nagata Y."/>
            <person name="Naito S."/>
            <person name="Nakashima M."/>
            <person name="Nakama Y."/>
            <person name="Nakamichi Y."/>
            <person name="Nakamura M."/>
            <person name="Meguro A."/>
            <person name="Negishi M."/>
            <person name="Ohta I."/>
            <person name="Ohta T."/>
            <person name="Okamoto M."/>
            <person name="Ono N."/>
            <person name="Saji S."/>
            <person name="Sakaguchi M."/>
            <person name="Sakai K."/>
            <person name="Shibata M."/>
            <person name="Shimokawa T."/>
            <person name="Song J."/>
            <person name="Takazaki Y."/>
            <person name="Terasawa K."/>
            <person name="Tsugane M."/>
            <person name="Tsuji K."/>
            <person name="Ueda S."/>
            <person name="Waki K."/>
            <person name="Yamagata H."/>
            <person name="Yamamoto M."/>
            <person name="Yamamoto S."/>
            <person name="Yamane H."/>
            <person name="Yoshiki S."/>
            <person name="Yoshihara R."/>
            <person name="Yukawa K."/>
            <person name="Zhong H."/>
            <person name="Yano M."/>
            <person name="Yuan Q."/>
            <person name="Ouyang S."/>
            <person name="Liu J."/>
            <person name="Jones K.M."/>
            <person name="Gansberger K."/>
            <person name="Moffat K."/>
            <person name="Hill J."/>
            <person name="Bera J."/>
            <person name="Fadrosh D."/>
            <person name="Jin S."/>
            <person name="Johri S."/>
            <person name="Kim M."/>
            <person name="Overton L."/>
            <person name="Reardon M."/>
            <person name="Tsitrin T."/>
            <person name="Vuong H."/>
            <person name="Weaver B."/>
            <person name="Ciecko A."/>
            <person name="Tallon L."/>
            <person name="Jackson J."/>
            <person name="Pai G."/>
            <person name="Aken S.V."/>
            <person name="Utterback T."/>
            <person name="Reidmuller S."/>
            <person name="Feldblyum T."/>
            <person name="Hsiao J."/>
            <person name="Zismann V."/>
            <person name="Iobst S."/>
            <person name="de Vazeille A.R."/>
            <person name="Buell C.R."/>
            <person name="Ying K."/>
            <person name="Li Y."/>
            <person name="Lu T."/>
            <person name="Huang Y."/>
            <person name="Zhao Q."/>
            <person name="Feng Q."/>
            <person name="Zhang L."/>
            <person name="Zhu J."/>
            <person name="Weng Q."/>
            <person name="Mu J."/>
            <person name="Lu Y."/>
            <person name="Fan D."/>
            <person name="Liu Y."/>
            <person name="Guan J."/>
            <person name="Zhang Y."/>
            <person name="Yu S."/>
            <person name="Liu X."/>
            <person name="Zhang Y."/>
            <person name="Hong G."/>
            <person name="Han B."/>
            <person name="Choisne N."/>
            <person name="Demange N."/>
            <person name="Orjeda G."/>
            <person name="Samain S."/>
            <person name="Cattolico L."/>
            <person name="Pelletier E."/>
            <person name="Couloux A."/>
            <person name="Segurens B."/>
            <person name="Wincker P."/>
            <person name="D'Hont A."/>
            <person name="Scarpelli C."/>
            <person name="Weissenbach J."/>
            <person name="Salanoubat M."/>
            <person name="Quetier F."/>
            <person name="Yu Y."/>
            <person name="Kim H.R."/>
            <person name="Rambo T."/>
            <person name="Currie J."/>
            <person name="Collura K."/>
            <person name="Luo M."/>
            <person name="Yang T."/>
            <person name="Ammiraju J.S.S."/>
            <person name="Engler F."/>
            <person name="Soderlund C."/>
            <person name="Wing R.A."/>
            <person name="Palmer L.E."/>
            <person name="de la Bastide M."/>
            <person name="Spiegel L."/>
            <person name="Nascimento L."/>
            <person name="Zutavern T."/>
            <person name="O'Shaughnessy A."/>
            <person name="Dike S."/>
            <person name="Dedhia N."/>
            <person name="Preston R."/>
            <person name="Balija V."/>
            <person name="McCombie W.R."/>
            <person name="Chow T."/>
            <person name="Chen H."/>
            <person name="Chung M."/>
            <person name="Chen C."/>
            <person name="Shaw J."/>
            <person name="Wu H."/>
            <person name="Hsiao K."/>
            <person name="Chao Y."/>
            <person name="Chu M."/>
            <person name="Cheng C."/>
            <person name="Hour A."/>
            <person name="Lee P."/>
            <person name="Lin S."/>
            <person name="Lin Y."/>
            <person name="Liou J."/>
            <person name="Liu S."/>
            <person name="Hsing Y."/>
            <person name="Raghuvanshi S."/>
            <person name="Mohanty A."/>
            <person name="Bharti A.K."/>
            <person name="Gaur A."/>
            <person name="Gupta V."/>
            <person name="Kumar D."/>
            <person name="Ravi V."/>
            <person name="Vij S."/>
            <person name="Kapur A."/>
            <person name="Khurana P."/>
            <person name="Khurana P."/>
            <person name="Khurana J.P."/>
            <person name="Tyagi A.K."/>
            <person name="Gaikwad K."/>
            <person name="Singh A."/>
            <person name="Dalal V."/>
            <person name="Srivastava S."/>
            <person name="Dixit A."/>
            <person name="Pal A.K."/>
            <person name="Ghazi I.A."/>
            <person name="Yadav M."/>
            <person name="Pandit A."/>
            <person name="Bhargava A."/>
            <person name="Sureshbabu K."/>
            <person name="Batra K."/>
            <person name="Sharma T.R."/>
            <person name="Mohapatra T."/>
            <person name="Singh N.K."/>
            <person name="Messing J."/>
            <person name="Nelson A.B."/>
            <person name="Fuks G."/>
            <person name="Kavchok S."/>
            <person name="Keizer G."/>
            <person name="Linton E."/>
            <person name="Llaca V."/>
            <person name="Song R."/>
            <person name="Tanyolac B."/>
            <person name="Young S."/>
            <person name="Ho-Il K."/>
            <person name="Hahn J.H."/>
            <person name="Sangsakoo G."/>
            <person name="Vanavichit A."/>
            <person name="de Mattos Luiz.A.T."/>
            <person name="Zimmer P.D."/>
            <person name="Malone G."/>
            <person name="Dellagostin O."/>
            <person name="de Oliveira A.C."/>
            <person name="Bevan M."/>
            <person name="Bancroft I."/>
            <person name="Minx P."/>
            <person name="Cordum H."/>
            <person name="Wilson R."/>
            <person name="Cheng Z."/>
            <person name="Jin W."/>
            <person name="Jiang J."/>
            <person name="Leong S.A."/>
            <person name="Iwama H."/>
            <person name="Gojobori T."/>
            <person name="Itoh T."/>
            <person name="Niimura Y."/>
            <person name="Fujii Y."/>
            <person name="Habara T."/>
            <person name="Sakai H."/>
            <person name="Sato Y."/>
            <person name="Wilson G."/>
            <person name="Kumar K."/>
            <person name="McCouch S."/>
            <person name="Juretic N."/>
            <person name="Hoen D."/>
            <person name="Wright S."/>
            <person name="Bruskiewich R."/>
            <person name="Bureau T."/>
            <person name="Miyao A."/>
            <person name="Hirochika H."/>
            <person name="Nishikawa T."/>
            <person name="Kadowaki K."/>
            <person name="Sugiura M."/>
            <person name="Burr B."/>
            <person name="Sasaki T."/>
        </authorList>
    </citation>
    <scope>NUCLEOTIDE SEQUENCE [LARGE SCALE GENOMIC DNA]</scope>
    <source>
        <strain evidence="4">cv. Nipponbare</strain>
    </source>
</reference>